<dbReference type="InterPro" id="IPR011010">
    <property type="entry name" value="DNA_brk_join_enz"/>
</dbReference>
<feature type="domain" description="Tyr recombinase" evidence="2">
    <location>
        <begin position="188"/>
        <end position="438"/>
    </location>
</feature>
<dbReference type="Gene3D" id="1.10.443.10">
    <property type="entry name" value="Intergrase catalytic core"/>
    <property type="match status" value="1"/>
</dbReference>
<sequence length="464" mass="52580">MFVSSKIRVLTDETGASVEIPGLVTPAGVLTPLVDYCLTRRHDRSIVWMSKVVRSVQMFLEYMHANPSEQDTYILFRNFAQRLYTGTFDLETGFDPSWLTWWPRSAPDAQHIITDLSLFFEWLGKERPRAAQINPRYAGSAFDSACDSAAYLQRRDAALLGHTWGAKPSVHALGFKVRAKRRPHVDTANPPAFPDDKFKELLNIGFKVGNDFDYRGILITLLCHGGGFRESEPFHLYIEDVVQDPLNPKSALVRIHHPSQGFAPRGWRDARGRELKGNRASYLGKRFGLVPRNEMLSNRAAGWKGGALDGDYYKEAHWFEPELGELFLVVWQKYLHQVAKVNRTHPFAFINLRREPIGDMYTIAQFARAHANACRRIGLVVSKELGTTPHGHRHSYGRRLKKGGVGTAFLRKCMHHSSEDSQTVYTSPSAEETRNVLQAASENMRSAHPHRVVAVEDFEMVTHA</sequence>
<dbReference type="GO" id="GO:0006310">
    <property type="term" value="P:DNA recombination"/>
    <property type="evidence" value="ECO:0007669"/>
    <property type="project" value="UniProtKB-KW"/>
</dbReference>
<dbReference type="GO" id="GO:0003677">
    <property type="term" value="F:DNA binding"/>
    <property type="evidence" value="ECO:0007669"/>
    <property type="project" value="InterPro"/>
</dbReference>
<protein>
    <submittedName>
        <fullName evidence="3">Tyrosine-type recombinase/integrase</fullName>
    </submittedName>
</protein>
<accession>A0A6L8MMR4</accession>
<name>A0A6L8MMR4_9BURK</name>
<gene>
    <name evidence="3" type="ORF">GTP44_07565</name>
</gene>
<evidence type="ECO:0000313" key="4">
    <source>
        <dbReference type="Proteomes" id="UP000474565"/>
    </source>
</evidence>
<keyword evidence="1" id="KW-0233">DNA recombination</keyword>
<dbReference type="NCBIfam" id="NF040693">
    <property type="entry name" value="recomb_GmtY"/>
    <property type="match status" value="1"/>
</dbReference>
<dbReference type="PROSITE" id="PS51898">
    <property type="entry name" value="TYR_RECOMBINASE"/>
    <property type="match status" value="1"/>
</dbReference>
<evidence type="ECO:0000259" key="2">
    <source>
        <dbReference type="PROSITE" id="PS51898"/>
    </source>
</evidence>
<organism evidence="3 4">
    <name type="scientific">Duganella lactea</name>
    <dbReference type="NCBI Taxonomy" id="2692173"/>
    <lineage>
        <taxon>Bacteria</taxon>
        <taxon>Pseudomonadati</taxon>
        <taxon>Pseudomonadota</taxon>
        <taxon>Betaproteobacteria</taxon>
        <taxon>Burkholderiales</taxon>
        <taxon>Oxalobacteraceae</taxon>
        <taxon>Telluria group</taxon>
        <taxon>Duganella</taxon>
    </lineage>
</organism>
<dbReference type="InterPro" id="IPR002104">
    <property type="entry name" value="Integrase_catalytic"/>
</dbReference>
<reference evidence="3 4" key="1">
    <citation type="submission" date="2019-12" db="EMBL/GenBank/DDBJ databases">
        <title>Novel species isolated from a subtropical stream in China.</title>
        <authorList>
            <person name="Lu H."/>
        </authorList>
    </citation>
    <scope>NUCLEOTIDE SEQUENCE [LARGE SCALE GENOMIC DNA]</scope>
    <source>
        <strain evidence="3 4">FT50W</strain>
    </source>
</reference>
<dbReference type="InterPro" id="IPR013762">
    <property type="entry name" value="Integrase-like_cat_sf"/>
</dbReference>
<dbReference type="SUPFAM" id="SSF56349">
    <property type="entry name" value="DNA breaking-rejoining enzymes"/>
    <property type="match status" value="1"/>
</dbReference>
<dbReference type="AlphaFoldDB" id="A0A6L8MMR4"/>
<proteinExistence type="predicted"/>
<evidence type="ECO:0000256" key="1">
    <source>
        <dbReference type="ARBA" id="ARBA00023172"/>
    </source>
</evidence>
<dbReference type="Proteomes" id="UP000474565">
    <property type="component" value="Unassembled WGS sequence"/>
</dbReference>
<dbReference type="RefSeq" id="WP_161018949.1">
    <property type="nucleotide sequence ID" value="NZ_WWCP01000006.1"/>
</dbReference>
<dbReference type="GO" id="GO:0015074">
    <property type="term" value="P:DNA integration"/>
    <property type="evidence" value="ECO:0007669"/>
    <property type="project" value="InterPro"/>
</dbReference>
<dbReference type="EMBL" id="WWCP01000006">
    <property type="protein sequence ID" value="MYM81815.1"/>
    <property type="molecule type" value="Genomic_DNA"/>
</dbReference>
<comment type="caution">
    <text evidence="3">The sequence shown here is derived from an EMBL/GenBank/DDBJ whole genome shotgun (WGS) entry which is preliminary data.</text>
</comment>
<evidence type="ECO:0000313" key="3">
    <source>
        <dbReference type="EMBL" id="MYM81815.1"/>
    </source>
</evidence>